<dbReference type="Proteomes" id="UP000295292">
    <property type="component" value="Unassembled WGS sequence"/>
</dbReference>
<comment type="caution">
    <text evidence="7">The sequence shown here is derived from an EMBL/GenBank/DDBJ whole genome shotgun (WGS) entry which is preliminary data.</text>
</comment>
<keyword evidence="2" id="KW-0805">Transcription regulation</keyword>
<dbReference type="Gene3D" id="1.10.1740.10">
    <property type="match status" value="1"/>
</dbReference>
<dbReference type="GO" id="GO:0003677">
    <property type="term" value="F:DNA binding"/>
    <property type="evidence" value="ECO:0007669"/>
    <property type="project" value="InterPro"/>
</dbReference>
<feature type="domain" description="RNA polymerase sigma-70 region 2" evidence="5">
    <location>
        <begin position="39"/>
        <end position="103"/>
    </location>
</feature>
<dbReference type="Pfam" id="PF04542">
    <property type="entry name" value="Sigma70_r2"/>
    <property type="match status" value="1"/>
</dbReference>
<dbReference type="AlphaFoldDB" id="A0A4R6WMV3"/>
<dbReference type="SUPFAM" id="SSF88659">
    <property type="entry name" value="Sigma3 and sigma4 domains of RNA polymerase sigma factors"/>
    <property type="match status" value="1"/>
</dbReference>
<dbReference type="InterPro" id="IPR014327">
    <property type="entry name" value="RNA_pol_sigma70_bacteroid"/>
</dbReference>
<sequence length="208" mass="24576">MSNFFVVLTANHMADNLLEEEKRLLLKIADGDRHAFTLLFKQYHNYVYLSGKKLTHSEYWAEEVVQDIFFKIWQKRERLVDIDNFGAYLNRIVRNHSFNILRQMAQESKSKEQIIRKTEIDINPTQDTVHWKEATAVLEKALHTLTPQQRIAYELCHIQGLKYQEAAEQMGVSYETVHSHMKEAIKKIRNHFKTMGITYTLLFALLFS</sequence>
<dbReference type="InterPro" id="IPR007627">
    <property type="entry name" value="RNA_pol_sigma70_r2"/>
</dbReference>
<dbReference type="InterPro" id="IPR039425">
    <property type="entry name" value="RNA_pol_sigma-70-like"/>
</dbReference>
<feature type="domain" description="RNA polymerase sigma factor 70 region 4 type 2" evidence="6">
    <location>
        <begin position="138"/>
        <end position="188"/>
    </location>
</feature>
<dbReference type="GO" id="GO:0016987">
    <property type="term" value="F:sigma factor activity"/>
    <property type="evidence" value="ECO:0007669"/>
    <property type="project" value="UniProtKB-KW"/>
</dbReference>
<dbReference type="InterPro" id="IPR013324">
    <property type="entry name" value="RNA_pol_sigma_r3/r4-like"/>
</dbReference>
<evidence type="ECO:0000256" key="3">
    <source>
        <dbReference type="ARBA" id="ARBA00023082"/>
    </source>
</evidence>
<dbReference type="InterPro" id="IPR036388">
    <property type="entry name" value="WH-like_DNA-bd_sf"/>
</dbReference>
<evidence type="ECO:0000256" key="4">
    <source>
        <dbReference type="ARBA" id="ARBA00023163"/>
    </source>
</evidence>
<dbReference type="InterPro" id="IPR013249">
    <property type="entry name" value="RNA_pol_sigma70_r4_t2"/>
</dbReference>
<gene>
    <name evidence="7" type="ORF">CLV99_1566</name>
</gene>
<keyword evidence="4" id="KW-0804">Transcription</keyword>
<reference evidence="7 8" key="1">
    <citation type="submission" date="2019-03" db="EMBL/GenBank/DDBJ databases">
        <title>Genomic Encyclopedia of Archaeal and Bacterial Type Strains, Phase II (KMG-II): from individual species to whole genera.</title>
        <authorList>
            <person name="Goeker M."/>
        </authorList>
    </citation>
    <scope>NUCLEOTIDE SEQUENCE [LARGE SCALE GENOMIC DNA]</scope>
    <source>
        <strain evidence="7 8">DSM 28353</strain>
    </source>
</reference>
<name>A0A4R6WMV3_9SPHI</name>
<accession>A0A4R6WMV3</accession>
<protein>
    <submittedName>
        <fullName evidence="7">RNA polymerase sigma-70 factor (ECF subfamily)</fullName>
    </submittedName>
</protein>
<proteinExistence type="inferred from homology"/>
<evidence type="ECO:0000313" key="8">
    <source>
        <dbReference type="Proteomes" id="UP000295292"/>
    </source>
</evidence>
<evidence type="ECO:0000313" key="7">
    <source>
        <dbReference type="EMBL" id="TDQ80112.1"/>
    </source>
</evidence>
<keyword evidence="3" id="KW-0731">Sigma factor</keyword>
<dbReference type="GO" id="GO:0006352">
    <property type="term" value="P:DNA-templated transcription initiation"/>
    <property type="evidence" value="ECO:0007669"/>
    <property type="project" value="InterPro"/>
</dbReference>
<dbReference type="NCBIfam" id="TIGR02985">
    <property type="entry name" value="Sig70_bacteroi1"/>
    <property type="match status" value="1"/>
</dbReference>
<dbReference type="NCBIfam" id="TIGR02937">
    <property type="entry name" value="sigma70-ECF"/>
    <property type="match status" value="1"/>
</dbReference>
<dbReference type="Pfam" id="PF08281">
    <property type="entry name" value="Sigma70_r4_2"/>
    <property type="match status" value="1"/>
</dbReference>
<comment type="similarity">
    <text evidence="1">Belongs to the sigma-70 factor family. ECF subfamily.</text>
</comment>
<dbReference type="PANTHER" id="PTHR43133:SF46">
    <property type="entry name" value="RNA POLYMERASE SIGMA-70 FACTOR ECF SUBFAMILY"/>
    <property type="match status" value="1"/>
</dbReference>
<dbReference type="PANTHER" id="PTHR43133">
    <property type="entry name" value="RNA POLYMERASE ECF-TYPE SIGMA FACTO"/>
    <property type="match status" value="1"/>
</dbReference>
<dbReference type="Gene3D" id="1.10.10.10">
    <property type="entry name" value="Winged helix-like DNA-binding domain superfamily/Winged helix DNA-binding domain"/>
    <property type="match status" value="1"/>
</dbReference>
<keyword evidence="8" id="KW-1185">Reference proteome</keyword>
<evidence type="ECO:0000256" key="1">
    <source>
        <dbReference type="ARBA" id="ARBA00010641"/>
    </source>
</evidence>
<dbReference type="SUPFAM" id="SSF88946">
    <property type="entry name" value="Sigma2 domain of RNA polymerase sigma factors"/>
    <property type="match status" value="1"/>
</dbReference>
<organism evidence="7 8">
    <name type="scientific">Sphingobacterium yanglingense</name>
    <dbReference type="NCBI Taxonomy" id="1437280"/>
    <lineage>
        <taxon>Bacteria</taxon>
        <taxon>Pseudomonadati</taxon>
        <taxon>Bacteroidota</taxon>
        <taxon>Sphingobacteriia</taxon>
        <taxon>Sphingobacteriales</taxon>
        <taxon>Sphingobacteriaceae</taxon>
        <taxon>Sphingobacterium</taxon>
    </lineage>
</organism>
<evidence type="ECO:0000256" key="2">
    <source>
        <dbReference type="ARBA" id="ARBA00023015"/>
    </source>
</evidence>
<evidence type="ECO:0000259" key="5">
    <source>
        <dbReference type="Pfam" id="PF04542"/>
    </source>
</evidence>
<evidence type="ECO:0000259" key="6">
    <source>
        <dbReference type="Pfam" id="PF08281"/>
    </source>
</evidence>
<dbReference type="EMBL" id="SNYV01000011">
    <property type="protein sequence ID" value="TDQ80112.1"/>
    <property type="molecule type" value="Genomic_DNA"/>
</dbReference>
<dbReference type="CDD" id="cd06171">
    <property type="entry name" value="Sigma70_r4"/>
    <property type="match status" value="1"/>
</dbReference>
<dbReference type="InterPro" id="IPR013325">
    <property type="entry name" value="RNA_pol_sigma_r2"/>
</dbReference>
<dbReference type="InterPro" id="IPR014284">
    <property type="entry name" value="RNA_pol_sigma-70_dom"/>
</dbReference>